<feature type="region of interest" description="Disordered" evidence="1">
    <location>
        <begin position="109"/>
        <end position="139"/>
    </location>
</feature>
<dbReference type="EMBL" id="SNRW01004701">
    <property type="protein sequence ID" value="KAA6386668.1"/>
    <property type="molecule type" value="Genomic_DNA"/>
</dbReference>
<comment type="caution">
    <text evidence="2">The sequence shown here is derived from an EMBL/GenBank/DDBJ whole genome shotgun (WGS) entry which is preliminary data.</text>
</comment>
<evidence type="ECO:0000313" key="3">
    <source>
        <dbReference type="Proteomes" id="UP000324800"/>
    </source>
</evidence>
<accession>A0A5J4VVV6</accession>
<name>A0A5J4VVV6_9EUKA</name>
<sequence>MSRWAVATASPLKNKGPHSPLRDRATHARQAYSRSKNWYDGMPDVPDVNIAKRMYERNTNSAPNPLQPSITSPQRDYTPHISTPHTKQLMPPSSTATFDELQRVEELLSPNTRNSRLTRHQSPQQASFSPPPLLSHPIQDSDVIPYNIQQQQQQQSQSHIGPFRYTAQTVPHQVQYIRRMNSPPRTSPPSDPRSFTTANIIMQHSNSPTTKNSYSPPGFGEQQLQNMAQEAKQIQAKAEWDNQQKHIEEEANKIINRIFPTSVHSSSSSSSSFSSTSPSHSSISTVPLPFSYSYTHSPSYQFGTAKTQDVEGLNKRIERLETLVQDRVAEILGEKK</sequence>
<feature type="region of interest" description="Disordered" evidence="1">
    <location>
        <begin position="1"/>
        <end position="29"/>
    </location>
</feature>
<gene>
    <name evidence="2" type="ORF">EZS28_017805</name>
</gene>
<feature type="region of interest" description="Disordered" evidence="1">
    <location>
        <begin position="58"/>
        <end position="93"/>
    </location>
</feature>
<organism evidence="2 3">
    <name type="scientific">Streblomastix strix</name>
    <dbReference type="NCBI Taxonomy" id="222440"/>
    <lineage>
        <taxon>Eukaryota</taxon>
        <taxon>Metamonada</taxon>
        <taxon>Preaxostyla</taxon>
        <taxon>Oxymonadida</taxon>
        <taxon>Streblomastigidae</taxon>
        <taxon>Streblomastix</taxon>
    </lineage>
</organism>
<evidence type="ECO:0000313" key="2">
    <source>
        <dbReference type="EMBL" id="KAA6386668.1"/>
    </source>
</evidence>
<reference evidence="2 3" key="1">
    <citation type="submission" date="2019-03" db="EMBL/GenBank/DDBJ databases">
        <title>Single cell metagenomics reveals metabolic interactions within the superorganism composed of flagellate Streblomastix strix and complex community of Bacteroidetes bacteria on its surface.</title>
        <authorList>
            <person name="Treitli S.C."/>
            <person name="Kolisko M."/>
            <person name="Husnik F."/>
            <person name="Keeling P."/>
            <person name="Hampl V."/>
        </authorList>
    </citation>
    <scope>NUCLEOTIDE SEQUENCE [LARGE SCALE GENOMIC DNA]</scope>
    <source>
        <strain evidence="2">ST1C</strain>
    </source>
</reference>
<evidence type="ECO:0000256" key="1">
    <source>
        <dbReference type="SAM" id="MobiDB-lite"/>
    </source>
</evidence>
<proteinExistence type="predicted"/>
<protein>
    <submittedName>
        <fullName evidence="2">Uncharacterized protein</fullName>
    </submittedName>
</protein>
<dbReference type="AlphaFoldDB" id="A0A5J4VVV6"/>
<dbReference type="Proteomes" id="UP000324800">
    <property type="component" value="Unassembled WGS sequence"/>
</dbReference>